<comment type="similarity">
    <text evidence="1">Belongs to the shaker potassium channel beta subunit family.</text>
</comment>
<name>K1V2E0_TRIAC</name>
<dbReference type="Pfam" id="PF00248">
    <property type="entry name" value="Aldo_ket_red"/>
    <property type="match status" value="1"/>
</dbReference>
<dbReference type="GO" id="GO:0034220">
    <property type="term" value="P:monoatomic ion transmembrane transport"/>
    <property type="evidence" value="ECO:0007669"/>
    <property type="project" value="UniProtKB-KW"/>
</dbReference>
<dbReference type="Gene3D" id="3.20.20.100">
    <property type="entry name" value="NADP-dependent oxidoreductase domain"/>
    <property type="match status" value="1"/>
</dbReference>
<dbReference type="eggNOG" id="KOG1575">
    <property type="taxonomic scope" value="Eukaryota"/>
</dbReference>
<dbReference type="EMBL" id="AMBO01000398">
    <property type="protein sequence ID" value="EKC98074.1"/>
    <property type="molecule type" value="Genomic_DNA"/>
</dbReference>
<keyword evidence="6" id="KW-1185">Reference proteome</keyword>
<dbReference type="STRING" id="1220162.K1V2E0"/>
<protein>
    <submittedName>
        <fullName evidence="5">Voltage-gated potassium channel beta-2 subunit</fullName>
    </submittedName>
</protein>
<dbReference type="InterPro" id="IPR005399">
    <property type="entry name" value="K_chnl_volt-dep_bsu_KCNAB-rel"/>
</dbReference>
<dbReference type="Proteomes" id="UP000006757">
    <property type="component" value="Unassembled WGS sequence"/>
</dbReference>
<evidence type="ECO:0000256" key="2">
    <source>
        <dbReference type="ARBA" id="ARBA00022857"/>
    </source>
</evidence>
<keyword evidence="5" id="KW-0813">Transport</keyword>
<dbReference type="OrthoDB" id="1720422at2759"/>
<dbReference type="FunCoup" id="K1V2E0">
    <property type="interactions" value="8"/>
</dbReference>
<keyword evidence="5" id="KW-0407">Ion channel</keyword>
<dbReference type="InterPro" id="IPR023210">
    <property type="entry name" value="NADP_OxRdtase_dom"/>
</dbReference>
<dbReference type="InterPro" id="IPR036812">
    <property type="entry name" value="NAD(P)_OxRdtase_dom_sf"/>
</dbReference>
<evidence type="ECO:0000313" key="6">
    <source>
        <dbReference type="Proteomes" id="UP000006757"/>
    </source>
</evidence>
<keyword evidence="2" id="KW-0521">NADP</keyword>
<sequence length="368" mass="41708">MPAEKETVAFEPKGMLYRNLGESGLRVPVFSYGGWLTCYVRSWANFSVGGTQKGDQVKELMQKAWDLGINMFDNAEVYSNGQSEIEMGRVIKELNWDRRDLVITTKVFFGTGRKEIQNTRGLSRKHIIEGAHASLHRLGLDYVDVIFAHRPDPTVPMEEIVRAFNWLIDNNKAFYWGTSEWSAAQITQAKEVARRLNMVGPTAEQPHYSMLHRERFEIEYADLFKREGLGSTIWSPLDSGMLTGKYNDGVPAGSRFDTNKAFFKDTVAALQSEEGKAKIEKVKKLTKVAEKLGASMTNLALAWTLLNPNVSTCIPEQLEENVKALDVYKKLKDQPEVIAQVEEILDNKPTFSNGYGRYDKNGDFLYKL</sequence>
<dbReference type="PANTHER" id="PTHR43150">
    <property type="entry name" value="HYPERKINETIC, ISOFORM M"/>
    <property type="match status" value="1"/>
</dbReference>
<evidence type="ECO:0000259" key="4">
    <source>
        <dbReference type="Pfam" id="PF00248"/>
    </source>
</evidence>
<feature type="domain" description="NADP-dependent oxidoreductase" evidence="4">
    <location>
        <begin position="47"/>
        <end position="342"/>
    </location>
</feature>
<keyword evidence="3" id="KW-0560">Oxidoreductase</keyword>
<proteinExistence type="inferred from homology"/>
<dbReference type="AlphaFoldDB" id="K1V2E0"/>
<gene>
    <name evidence="5" type="ORF">A1Q2_07620</name>
</gene>
<organism evidence="5 6">
    <name type="scientific">Trichosporon asahii var. asahii (strain CBS 8904)</name>
    <name type="common">Yeast</name>
    <dbReference type="NCBI Taxonomy" id="1220162"/>
    <lineage>
        <taxon>Eukaryota</taxon>
        <taxon>Fungi</taxon>
        <taxon>Dikarya</taxon>
        <taxon>Basidiomycota</taxon>
        <taxon>Agaricomycotina</taxon>
        <taxon>Tremellomycetes</taxon>
        <taxon>Trichosporonales</taxon>
        <taxon>Trichosporonaceae</taxon>
        <taxon>Trichosporon</taxon>
    </lineage>
</organism>
<evidence type="ECO:0000256" key="1">
    <source>
        <dbReference type="ARBA" id="ARBA00006515"/>
    </source>
</evidence>
<dbReference type="PANTHER" id="PTHR43150:SF2">
    <property type="entry name" value="HYPERKINETIC, ISOFORM M"/>
    <property type="match status" value="1"/>
</dbReference>
<dbReference type="OMA" id="YLPWSPL"/>
<comment type="caution">
    <text evidence="5">The sequence shown here is derived from an EMBL/GenBank/DDBJ whole genome shotgun (WGS) entry which is preliminary data.</text>
</comment>
<dbReference type="GO" id="GO:0016491">
    <property type="term" value="F:oxidoreductase activity"/>
    <property type="evidence" value="ECO:0007669"/>
    <property type="project" value="UniProtKB-KW"/>
</dbReference>
<reference evidence="5 6" key="1">
    <citation type="journal article" date="2012" name="Eukaryot. Cell">
        <title>Genome sequence of the Trichosporon asahii environmental strain CBS 8904.</title>
        <authorList>
            <person name="Yang R.Y."/>
            <person name="Li H.T."/>
            <person name="Zhu H."/>
            <person name="Zhou G.P."/>
            <person name="Wang M."/>
            <person name="Wang L."/>
        </authorList>
    </citation>
    <scope>NUCLEOTIDE SEQUENCE [LARGE SCALE GENOMIC DNA]</scope>
    <source>
        <strain evidence="5 6">CBS 8904</strain>
    </source>
</reference>
<dbReference type="InParanoid" id="K1V2E0"/>
<evidence type="ECO:0000313" key="5">
    <source>
        <dbReference type="EMBL" id="EKC98074.1"/>
    </source>
</evidence>
<accession>K1V2E0</accession>
<dbReference type="SUPFAM" id="SSF51430">
    <property type="entry name" value="NAD(P)-linked oxidoreductase"/>
    <property type="match status" value="1"/>
</dbReference>
<dbReference type="HOGENOM" id="CLU_023205_2_0_1"/>
<dbReference type="PRINTS" id="PR01577">
    <property type="entry name" value="KCNABCHANNEL"/>
</dbReference>
<keyword evidence="5" id="KW-0406">Ion transport</keyword>
<evidence type="ECO:0000256" key="3">
    <source>
        <dbReference type="ARBA" id="ARBA00023002"/>
    </source>
</evidence>